<feature type="transmembrane region" description="Helical" evidence="13">
    <location>
        <begin position="269"/>
        <end position="295"/>
    </location>
</feature>
<dbReference type="GO" id="GO:0004144">
    <property type="term" value="F:diacylglycerol O-acyltransferase activity"/>
    <property type="evidence" value="ECO:0007669"/>
    <property type="project" value="TreeGrafter"/>
</dbReference>
<comment type="similarity">
    <text evidence="3 11">Belongs to the membrane-bound acyltransferase family. Sterol o-acyltransferase subfamily.</text>
</comment>
<proteinExistence type="inferred from homology"/>
<keyword evidence="6 11" id="KW-0256">Endoplasmic reticulum</keyword>
<dbReference type="GO" id="GO:0005789">
    <property type="term" value="C:endoplasmic reticulum membrane"/>
    <property type="evidence" value="ECO:0007669"/>
    <property type="project" value="UniProtKB-SubCell"/>
</dbReference>
<dbReference type="VEuPathDB" id="MicrosporidiaDB:NBO_3g0019"/>
<dbReference type="Pfam" id="PF03062">
    <property type="entry name" value="MBOAT"/>
    <property type="match status" value="1"/>
</dbReference>
<keyword evidence="15" id="KW-1185">Reference proteome</keyword>
<evidence type="ECO:0000256" key="9">
    <source>
        <dbReference type="ARBA" id="ARBA00023315"/>
    </source>
</evidence>
<comment type="pathway">
    <text evidence="2">Lipid metabolism.</text>
</comment>
<comment type="subcellular location">
    <subcellularLocation>
        <location evidence="1 11">Endoplasmic reticulum membrane</location>
        <topology evidence="1 11">Multi-pass membrane protein</topology>
    </subcellularLocation>
</comment>
<evidence type="ECO:0000256" key="5">
    <source>
        <dbReference type="ARBA" id="ARBA00022692"/>
    </source>
</evidence>
<evidence type="ECO:0000256" key="12">
    <source>
        <dbReference type="PIRSR" id="PIRSR000439-1"/>
    </source>
</evidence>
<feature type="transmembrane region" description="Helical" evidence="13">
    <location>
        <begin position="138"/>
        <end position="156"/>
    </location>
</feature>
<keyword evidence="5 13" id="KW-0812">Transmembrane</keyword>
<evidence type="ECO:0000313" key="15">
    <source>
        <dbReference type="Proteomes" id="UP000016927"/>
    </source>
</evidence>
<comment type="function">
    <text evidence="10">Sterol O-acyltransferase that catalyzes the formation of stery esters.</text>
</comment>
<keyword evidence="8 11" id="KW-0472">Membrane</keyword>
<evidence type="ECO:0000313" key="14">
    <source>
        <dbReference type="EMBL" id="EOB15468.1"/>
    </source>
</evidence>
<dbReference type="AlphaFoldDB" id="R0MRF0"/>
<evidence type="ECO:0000256" key="7">
    <source>
        <dbReference type="ARBA" id="ARBA00022989"/>
    </source>
</evidence>
<keyword evidence="9 11" id="KW-0012">Acyltransferase</keyword>
<feature type="transmembrane region" description="Helical" evidence="13">
    <location>
        <begin position="199"/>
        <end position="218"/>
    </location>
</feature>
<dbReference type="PIRSF" id="PIRSF000439">
    <property type="entry name" value="Oat_ACAT_DAG_ARE"/>
    <property type="match status" value="1"/>
</dbReference>
<feature type="active site" evidence="12">
    <location>
        <position position="360"/>
    </location>
</feature>
<dbReference type="OrthoDB" id="10039049at2759"/>
<keyword evidence="4 11" id="KW-0808">Transferase</keyword>
<dbReference type="PANTHER" id="PTHR10408:SF7">
    <property type="entry name" value="DIACYLGLYCEROL O-ACYLTRANSFERASE 1"/>
    <property type="match status" value="1"/>
</dbReference>
<dbReference type="EMBL" id="KB908911">
    <property type="protein sequence ID" value="EOB15468.1"/>
    <property type="molecule type" value="Genomic_DNA"/>
</dbReference>
<feature type="transmembrane region" description="Helical" evidence="13">
    <location>
        <begin position="371"/>
        <end position="388"/>
    </location>
</feature>
<dbReference type="Proteomes" id="UP000016927">
    <property type="component" value="Unassembled WGS sequence"/>
</dbReference>
<sequence>MPSFRIPEMPDLLHSKDVHKTKNKPQNNNIHGLYNLLNLVALLSMIRYFLEDYKDYGFIMKIPLNELTISDTCAFLGIFCFLSLACLICFFIEKWRIRRLELLDGSKKGIISKKGSIKKSKRISKFILVPFSTSPSSLSYLFLFCLFASFSLAVWLTSSFIKHVYVSGWSHVAIWVFTFKLISFYLVSHELNPPVSLSHFLYFIVAPTFCYQLSYPMSSTRRFSFILRRVVQLVLGVFLFVFVMDQYSIPSIYRAIENPSWLIKCENVINVAISSAFLFLIFFHMVFVCALDILAEITLFGDRNFYQAWWNSETVGEFWTLWNIPVHNWFKRHIYIPLVKRGTHKQLARAYCFFVSAIIHEFVFSLATRRFSGLIFIAMIFQIPNIYVSERVKNSLPFLANTFFWCSFCVIGQPAIVLLYYRSKWLKEMGLA</sequence>
<keyword evidence="7 13" id="KW-1133">Transmembrane helix</keyword>
<evidence type="ECO:0000256" key="3">
    <source>
        <dbReference type="ARBA" id="ARBA00009010"/>
    </source>
</evidence>
<evidence type="ECO:0000256" key="4">
    <source>
        <dbReference type="ARBA" id="ARBA00022679"/>
    </source>
</evidence>
<feature type="transmembrane region" description="Helical" evidence="13">
    <location>
        <begin position="32"/>
        <end position="50"/>
    </location>
</feature>
<evidence type="ECO:0000256" key="1">
    <source>
        <dbReference type="ARBA" id="ARBA00004477"/>
    </source>
</evidence>
<evidence type="ECO:0000256" key="10">
    <source>
        <dbReference type="ARBA" id="ARBA00023568"/>
    </source>
</evidence>
<dbReference type="OMA" id="RCHDYRR"/>
<organism evidence="14 15">
    <name type="scientific">Nosema bombycis (strain CQ1 / CVCC 102059)</name>
    <name type="common">Microsporidian parasite</name>
    <name type="synonym">Pebrine of silkworm</name>
    <dbReference type="NCBI Taxonomy" id="578461"/>
    <lineage>
        <taxon>Eukaryota</taxon>
        <taxon>Fungi</taxon>
        <taxon>Fungi incertae sedis</taxon>
        <taxon>Microsporidia</taxon>
        <taxon>Nosematidae</taxon>
        <taxon>Nosema</taxon>
    </lineage>
</organism>
<dbReference type="GO" id="GO:0019432">
    <property type="term" value="P:triglyceride biosynthetic process"/>
    <property type="evidence" value="ECO:0007669"/>
    <property type="project" value="TreeGrafter"/>
</dbReference>
<accession>R0MRF0</accession>
<feature type="transmembrane region" description="Helical" evidence="13">
    <location>
        <begin position="168"/>
        <end position="187"/>
    </location>
</feature>
<dbReference type="HOGENOM" id="CLU_018190_0_2_1"/>
<evidence type="ECO:0000256" key="13">
    <source>
        <dbReference type="SAM" id="Phobius"/>
    </source>
</evidence>
<dbReference type="InterPro" id="IPR004299">
    <property type="entry name" value="MBOAT_fam"/>
</dbReference>
<evidence type="ECO:0000256" key="11">
    <source>
        <dbReference type="PIRNR" id="PIRNR000439"/>
    </source>
</evidence>
<dbReference type="PANTHER" id="PTHR10408">
    <property type="entry name" value="STEROL O-ACYLTRANSFERASE"/>
    <property type="match status" value="1"/>
</dbReference>
<evidence type="ECO:0000256" key="6">
    <source>
        <dbReference type="ARBA" id="ARBA00022824"/>
    </source>
</evidence>
<feature type="transmembrane region" description="Helical" evidence="13">
    <location>
        <begin position="230"/>
        <end position="249"/>
    </location>
</feature>
<feature type="transmembrane region" description="Helical" evidence="13">
    <location>
        <begin position="347"/>
        <end position="365"/>
    </location>
</feature>
<dbReference type="InterPro" id="IPR014371">
    <property type="entry name" value="Oat_ACAT_DAG_ARE"/>
</dbReference>
<name>R0MRF0_NOSB1</name>
<feature type="transmembrane region" description="Helical" evidence="13">
    <location>
        <begin position="400"/>
        <end position="421"/>
    </location>
</feature>
<dbReference type="STRING" id="578461.R0MRF0"/>
<feature type="transmembrane region" description="Helical" evidence="13">
    <location>
        <begin position="71"/>
        <end position="93"/>
    </location>
</feature>
<evidence type="ECO:0000256" key="2">
    <source>
        <dbReference type="ARBA" id="ARBA00005189"/>
    </source>
</evidence>
<gene>
    <name evidence="14" type="primary">DGAT1</name>
    <name evidence="14" type="ORF">NBO_3g0019</name>
</gene>
<reference evidence="14 15" key="1">
    <citation type="journal article" date="2013" name="BMC Genomics">
        <title>Comparative genomics of parasitic silkworm microsporidia reveal an association between genome expansion and host adaptation.</title>
        <authorList>
            <person name="Pan G."/>
            <person name="Xu J."/>
            <person name="Li T."/>
            <person name="Xia Q."/>
            <person name="Liu S.L."/>
            <person name="Zhang G."/>
            <person name="Li S."/>
            <person name="Li C."/>
            <person name="Liu H."/>
            <person name="Yang L."/>
            <person name="Liu T."/>
            <person name="Zhang X."/>
            <person name="Wu Z."/>
            <person name="Fan W."/>
            <person name="Dang X."/>
            <person name="Xiang H."/>
            <person name="Tao M."/>
            <person name="Li Y."/>
            <person name="Hu J."/>
            <person name="Li Z."/>
            <person name="Lin L."/>
            <person name="Luo J."/>
            <person name="Geng L."/>
            <person name="Wang L."/>
            <person name="Long M."/>
            <person name="Wan Y."/>
            <person name="He N."/>
            <person name="Zhang Z."/>
            <person name="Lu C."/>
            <person name="Keeling P.J."/>
            <person name="Wang J."/>
            <person name="Xiang Z."/>
            <person name="Zhou Z."/>
        </authorList>
    </citation>
    <scope>NUCLEOTIDE SEQUENCE [LARGE SCALE GENOMIC DNA]</scope>
    <source>
        <strain evidence="15">CQ1 / CVCC 102059</strain>
    </source>
</reference>
<evidence type="ECO:0000256" key="8">
    <source>
        <dbReference type="ARBA" id="ARBA00023136"/>
    </source>
</evidence>
<protein>
    <recommendedName>
        <fullName evidence="11">O-acyltransferase</fullName>
    </recommendedName>
</protein>